<evidence type="ECO:0000256" key="3">
    <source>
        <dbReference type="SAM" id="SignalP"/>
    </source>
</evidence>
<keyword evidence="1" id="KW-0646">Protease inhibitor</keyword>
<evidence type="ECO:0000259" key="4">
    <source>
        <dbReference type="Pfam" id="PF09394"/>
    </source>
</evidence>
<sequence length="135" mass="15491">MKKWILLINLLLSSQLYAAVYDSPEIFMNVDITHPHFSISLPSNPTTGYSWTLKKYNDKLYELMTHQFHPSKPKLIGAGGKTVFVFEVLKGVTLPKRSTFEFFYARPWEPQNGRTQKVIITFQKGLNTAAPVLEQ</sequence>
<name>A0A0W0XZH3_9GAMM</name>
<dbReference type="Proteomes" id="UP000054618">
    <property type="component" value="Unassembled WGS sequence"/>
</dbReference>
<feature type="signal peptide" evidence="3">
    <location>
        <begin position="1"/>
        <end position="18"/>
    </location>
</feature>
<dbReference type="STRING" id="45073.Lqui_1350"/>
<proteinExistence type="predicted"/>
<protein>
    <submittedName>
        <fullName evidence="5">Secreted protein</fullName>
    </submittedName>
</protein>
<keyword evidence="6" id="KW-1185">Reference proteome</keyword>
<dbReference type="GO" id="GO:0004869">
    <property type="term" value="F:cysteine-type endopeptidase inhibitor activity"/>
    <property type="evidence" value="ECO:0007669"/>
    <property type="project" value="UniProtKB-KW"/>
</dbReference>
<comment type="caution">
    <text evidence="5">The sequence shown here is derived from an EMBL/GenBank/DDBJ whole genome shotgun (WGS) entry which is preliminary data.</text>
</comment>
<dbReference type="Pfam" id="PF09394">
    <property type="entry name" value="Inhibitor_I42"/>
    <property type="match status" value="1"/>
</dbReference>
<evidence type="ECO:0000256" key="1">
    <source>
        <dbReference type="ARBA" id="ARBA00022690"/>
    </source>
</evidence>
<evidence type="ECO:0000313" key="6">
    <source>
        <dbReference type="Proteomes" id="UP000054618"/>
    </source>
</evidence>
<dbReference type="SUPFAM" id="SSF141066">
    <property type="entry name" value="ICP-like"/>
    <property type="match status" value="1"/>
</dbReference>
<keyword evidence="2" id="KW-0789">Thiol protease inhibitor</keyword>
<feature type="domain" description="Proteinase inhibitor I42 chagasin" evidence="4">
    <location>
        <begin position="37"/>
        <end position="119"/>
    </location>
</feature>
<dbReference type="InterPro" id="IPR018990">
    <property type="entry name" value="Prot_inh_I42_chagasin"/>
</dbReference>
<reference evidence="5 6" key="1">
    <citation type="submission" date="2015-11" db="EMBL/GenBank/DDBJ databases">
        <title>Genomic analysis of 38 Legionella species identifies large and diverse effector repertoires.</title>
        <authorList>
            <person name="Burstein D."/>
            <person name="Amaro F."/>
            <person name="Zusman T."/>
            <person name="Lifshitz Z."/>
            <person name="Cohen O."/>
            <person name="Gilbert J.A."/>
            <person name="Pupko T."/>
            <person name="Shuman H.A."/>
            <person name="Segal G."/>
        </authorList>
    </citation>
    <scope>NUCLEOTIDE SEQUENCE [LARGE SCALE GENOMIC DNA]</scope>
    <source>
        <strain evidence="5 6">CDC#1442-AUS-E</strain>
    </source>
</reference>
<evidence type="ECO:0000313" key="5">
    <source>
        <dbReference type="EMBL" id="KTD50025.1"/>
    </source>
</evidence>
<dbReference type="PATRIC" id="fig|45073.5.peg.1422"/>
<dbReference type="InterPro" id="IPR052781">
    <property type="entry name" value="Cys_protease_inhibitor_I42"/>
</dbReference>
<dbReference type="Gene3D" id="2.60.40.2020">
    <property type="match status" value="1"/>
</dbReference>
<feature type="chain" id="PRO_5006917055" evidence="3">
    <location>
        <begin position="19"/>
        <end position="135"/>
    </location>
</feature>
<dbReference type="InterPro" id="IPR036331">
    <property type="entry name" value="Chagasin-like_sf"/>
</dbReference>
<evidence type="ECO:0000256" key="2">
    <source>
        <dbReference type="ARBA" id="ARBA00022704"/>
    </source>
</evidence>
<dbReference type="EMBL" id="LNYS01000008">
    <property type="protein sequence ID" value="KTD50025.1"/>
    <property type="molecule type" value="Genomic_DNA"/>
</dbReference>
<dbReference type="AlphaFoldDB" id="A0A0W0XZH3"/>
<organism evidence="5 6">
    <name type="scientific">Legionella quinlivanii</name>
    <dbReference type="NCBI Taxonomy" id="45073"/>
    <lineage>
        <taxon>Bacteria</taxon>
        <taxon>Pseudomonadati</taxon>
        <taxon>Pseudomonadota</taxon>
        <taxon>Gammaproteobacteria</taxon>
        <taxon>Legionellales</taxon>
        <taxon>Legionellaceae</taxon>
        <taxon>Legionella</taxon>
    </lineage>
</organism>
<dbReference type="PANTHER" id="PTHR36530">
    <property type="entry name" value="INHIBITOR OF CYSTEINE PEPTIDASE"/>
    <property type="match status" value="1"/>
</dbReference>
<dbReference type="PANTHER" id="PTHR36530:SF1">
    <property type="entry name" value="AMOEBIASIN-1"/>
    <property type="match status" value="1"/>
</dbReference>
<dbReference type="OrthoDB" id="670336at2"/>
<keyword evidence="3" id="KW-0732">Signal</keyword>
<gene>
    <name evidence="5" type="ORF">Lqui_1350</name>
</gene>
<dbReference type="RefSeq" id="WP_058507470.1">
    <property type="nucleotide sequence ID" value="NZ_CAAAIK010000005.1"/>
</dbReference>
<accession>A0A0W0XZH3</accession>